<proteinExistence type="predicted"/>
<evidence type="ECO:0000256" key="1">
    <source>
        <dbReference type="SAM" id="MobiDB-lite"/>
    </source>
</evidence>
<evidence type="ECO:0000313" key="2">
    <source>
        <dbReference type="EMBL" id="CAA9319115.1"/>
    </source>
</evidence>
<feature type="compositionally biased region" description="Basic residues" evidence="1">
    <location>
        <begin position="156"/>
        <end position="165"/>
    </location>
</feature>
<sequence>GASDGPSVSGGNEPPWGGGVCGYPMPRRGGGDRGGGAGRSGAGRDGGHRCRWRLARPHHRARSRCRCAGRDRDAPRLWTRRHERHRGRASERLRPAFSRRRRQRPAFIHPGPRRPDHRGPRGFRQRHACEGRAGARQPLASADRGRADGGAAPARSLRRSIHRHVPLPGDPPRGAGAARHARGDVRLEPRDAYARRGSRRAGDGGPGRPAAAGGRRLQGVRQPARLGTRRRRDRNDLHPLGPRPQAPGRERGGRRL</sequence>
<feature type="region of interest" description="Disordered" evidence="1">
    <location>
        <begin position="1"/>
        <end position="256"/>
    </location>
</feature>
<feature type="compositionally biased region" description="Basic and acidic residues" evidence="1">
    <location>
        <begin position="181"/>
        <end position="194"/>
    </location>
</feature>
<reference evidence="2" key="1">
    <citation type="submission" date="2020-02" db="EMBL/GenBank/DDBJ databases">
        <authorList>
            <person name="Meier V. D."/>
        </authorList>
    </citation>
    <scope>NUCLEOTIDE SEQUENCE</scope>
    <source>
        <strain evidence="2">AVDCRST_MAG90</strain>
    </source>
</reference>
<feature type="compositionally biased region" description="Basic residues" evidence="1">
    <location>
        <begin position="49"/>
        <end position="67"/>
    </location>
</feature>
<feature type="non-terminal residue" evidence="2">
    <location>
        <position position="1"/>
    </location>
</feature>
<accession>A0A6J4L0P4</accession>
<dbReference type="AlphaFoldDB" id="A0A6J4L0P4"/>
<protein>
    <submittedName>
        <fullName evidence="2">Uncharacterized protein</fullName>
    </submittedName>
</protein>
<gene>
    <name evidence="2" type="ORF">AVDCRST_MAG90-930</name>
</gene>
<feature type="non-terminal residue" evidence="2">
    <location>
        <position position="256"/>
    </location>
</feature>
<feature type="compositionally biased region" description="Basic residues" evidence="1">
    <location>
        <begin position="78"/>
        <end position="87"/>
    </location>
</feature>
<name>A0A6J4L0P4_9HYPH</name>
<feature type="compositionally biased region" description="Gly residues" evidence="1">
    <location>
        <begin position="32"/>
        <end position="44"/>
    </location>
</feature>
<organism evidence="2">
    <name type="scientific">uncultured Microvirga sp</name>
    <dbReference type="NCBI Taxonomy" id="412392"/>
    <lineage>
        <taxon>Bacteria</taxon>
        <taxon>Pseudomonadati</taxon>
        <taxon>Pseudomonadota</taxon>
        <taxon>Alphaproteobacteria</taxon>
        <taxon>Hyphomicrobiales</taxon>
        <taxon>Methylobacteriaceae</taxon>
        <taxon>Microvirga</taxon>
        <taxon>environmental samples</taxon>
    </lineage>
</organism>
<dbReference type="EMBL" id="CADCUC010000177">
    <property type="protein sequence ID" value="CAA9319115.1"/>
    <property type="molecule type" value="Genomic_DNA"/>
</dbReference>